<dbReference type="GO" id="GO:0071111">
    <property type="term" value="F:cyclic-guanylate-specific phosphodiesterase activity"/>
    <property type="evidence" value="ECO:0007669"/>
    <property type="project" value="UniProtKB-EC"/>
</dbReference>
<dbReference type="Pfam" id="PF13426">
    <property type="entry name" value="PAS_9"/>
    <property type="match status" value="1"/>
</dbReference>
<feature type="domain" description="EAL" evidence="7">
    <location>
        <begin position="1250"/>
        <end position="1502"/>
    </location>
</feature>
<dbReference type="Gene3D" id="2.60.40.10">
    <property type="entry name" value="Immunoglobulins"/>
    <property type="match status" value="1"/>
</dbReference>
<dbReference type="Pfam" id="PF08447">
    <property type="entry name" value="PAS_3"/>
    <property type="match status" value="1"/>
</dbReference>
<evidence type="ECO:0000256" key="2">
    <source>
        <dbReference type="ARBA" id="ARBA00012282"/>
    </source>
</evidence>
<dbReference type="RefSeq" id="WP_011497841.1">
    <property type="nucleotide sequence ID" value="NC_007954.1"/>
</dbReference>
<dbReference type="HOGENOM" id="CLU_003758_1_0_6"/>
<dbReference type="Pfam" id="PF07495">
    <property type="entry name" value="Y_Y_Y"/>
    <property type="match status" value="1"/>
</dbReference>
<dbReference type="Pfam" id="PF00990">
    <property type="entry name" value="GGDEF"/>
    <property type="match status" value="1"/>
</dbReference>
<dbReference type="PROSITE" id="PS50113">
    <property type="entry name" value="PAC"/>
    <property type="match status" value="2"/>
</dbReference>
<dbReference type="InterPro" id="IPR015943">
    <property type="entry name" value="WD40/YVTN_repeat-like_dom_sf"/>
</dbReference>
<dbReference type="PANTHER" id="PTHR44757:SF2">
    <property type="entry name" value="BIOFILM ARCHITECTURE MAINTENANCE PROTEIN MBAA"/>
    <property type="match status" value="1"/>
</dbReference>
<dbReference type="SMART" id="SM00052">
    <property type="entry name" value="EAL"/>
    <property type="match status" value="1"/>
</dbReference>
<dbReference type="SUPFAM" id="SSF55073">
    <property type="entry name" value="Nucleotide cyclase"/>
    <property type="match status" value="1"/>
</dbReference>
<evidence type="ECO:0000313" key="9">
    <source>
        <dbReference type="EMBL" id="ABE56699.1"/>
    </source>
</evidence>
<dbReference type="InterPro" id="IPR035919">
    <property type="entry name" value="EAL_sf"/>
</dbReference>
<feature type="domain" description="GGDEF" evidence="8">
    <location>
        <begin position="1108"/>
        <end position="1241"/>
    </location>
</feature>
<dbReference type="CDD" id="cd00130">
    <property type="entry name" value="PAS"/>
    <property type="match status" value="2"/>
</dbReference>
<dbReference type="PANTHER" id="PTHR44757">
    <property type="entry name" value="DIGUANYLATE CYCLASE DGCP"/>
    <property type="match status" value="1"/>
</dbReference>
<protein>
    <recommendedName>
        <fullName evidence="2">cyclic-guanylate-specific phosphodiesterase</fullName>
        <ecNumber evidence="2">3.1.4.52</ecNumber>
    </recommendedName>
</protein>
<name>Q12IM7_SHEDO</name>
<dbReference type="Pfam" id="PF07494">
    <property type="entry name" value="Reg_prop"/>
    <property type="match status" value="4"/>
</dbReference>
<dbReference type="Gene3D" id="3.30.450.20">
    <property type="entry name" value="PAS domain"/>
    <property type="match status" value="2"/>
</dbReference>
<dbReference type="InterPro" id="IPR052155">
    <property type="entry name" value="Biofilm_reg_signaling"/>
</dbReference>
<dbReference type="InterPro" id="IPR013783">
    <property type="entry name" value="Ig-like_fold"/>
</dbReference>
<evidence type="ECO:0000259" key="8">
    <source>
        <dbReference type="PROSITE" id="PS50887"/>
    </source>
</evidence>
<dbReference type="InterPro" id="IPR013655">
    <property type="entry name" value="PAS_fold_3"/>
</dbReference>
<dbReference type="SUPFAM" id="SSF141868">
    <property type="entry name" value="EAL domain-like"/>
    <property type="match status" value="1"/>
</dbReference>
<dbReference type="SUPFAM" id="SSF101898">
    <property type="entry name" value="NHL repeat"/>
    <property type="match status" value="1"/>
</dbReference>
<dbReference type="SUPFAM" id="SSF63829">
    <property type="entry name" value="Calcium-dependent phosphotriesterase"/>
    <property type="match status" value="2"/>
</dbReference>
<evidence type="ECO:0000259" key="6">
    <source>
        <dbReference type="PROSITE" id="PS50113"/>
    </source>
</evidence>
<comment type="cofactor">
    <cofactor evidence="1">
        <name>Mg(2+)</name>
        <dbReference type="ChEBI" id="CHEBI:18420"/>
    </cofactor>
</comment>
<dbReference type="eggNOG" id="COG5001">
    <property type="taxonomic scope" value="Bacteria"/>
</dbReference>
<evidence type="ECO:0000259" key="5">
    <source>
        <dbReference type="PROSITE" id="PS50112"/>
    </source>
</evidence>
<dbReference type="SMART" id="SM00086">
    <property type="entry name" value="PAC"/>
    <property type="match status" value="2"/>
</dbReference>
<dbReference type="InterPro" id="IPR000160">
    <property type="entry name" value="GGDEF_dom"/>
</dbReference>
<sequence length="1502" mass="170061">MNLRVTFTATHPLILALVLIQGLVIFLLSFPVLAQSDTELNYEVKFEHFTDKYDLNQHSVTRLFRDKAGMLWVGTQDGLHSYNGIEFELFIKQNNKSNSISGNFITDIIQEPNGGLWVATLNNGLNRLDLNSRKFTRFDKSHGLNDLRVTNLSIIGETLWIGTRTGLFLLSLNTHDITRVTLGQNSAPHITSLTNIDDKYVIVGTEKRGTFAIDNNSIIRLDLPSEQTLYRAHASSIYSVWMAIDNQIWRYNLATQEKEFIWERKDQQGKAAHITDFVVSPAEQIWAIGPNSGLIELNIQQSHWQSRVHKHQPRKLHSLTENTIQSLLLDDDGTLWLGTGYSGIDKLNINQHYFNHLYDYHSSQPRVANMIRALFRDAEGTFWIGTEGAGVKSIKQGQQRYHNQLFADALGLKIEHLNLTVYEIIQDKQGQLWFATNYGLAKLHLGKLSFIPLDQTLADQQIKLQSITLDNKGTLWAVSAENLFSLQDGKLKIHELAPQGNINFEESNFRKVFYHNDILWLGSLTGLIRLNLKNHQITHYQAQPNKANSLSDNKVRDFLVTRDGDLWISTHGGANKVILDLNGDISFESIKANSDLVNRTTYAMLEDEQANLWLSTNSGIARYNPSKQVLTAFNEYEGLQSSEFNGAVKWKDTDGTLWFGGINGINLFNPSQIPAQRPAIKLALTGYVLGDKHYRLLDLNQPPTIQLPFDKQLVSFEVSALNFNYPELNRFSYFLVGVDNQWRERSSKNEITYTNLAPGKYELLVRHALEHNDYSQSRLSVSVEVIPPIYRTTLAYIIYILLGCIFILQAIHSRQKKQQKQNEFETSIKASEERLKLALWASGDGMWDWNIPDNQVFRTNMSNPQSLSRSKSTLINSIHPEDRPKVQLLLNEHIAGNSEFYEAEYRIRDEVGSWIWLLDRGKVVEKDTNGAPIRMAGTHKDITSRKVIENELKLSSQVLYSMNEAVVVGELDYRVRSVNPAFTRITGFEPDEVTNKHFLFLAISSQGRDFYNQVETQLLKHKHWAGELKIRTRDKKGILAWLEINQVIDNKGETSHFVAVFTDITARKKAEEDLRILANFDPLTHLPNRTLFQDRLDQAITKAHRNQNIVALFFLDLDRFKHINDSMGHHIGDLLLKAVAHRLQRAVREGDTVARLGGDEFTIILEGVTKLNAVTLVAEKILNAFQKPFLLDDKNLTISPSIGISLYPDDANDVSSLIKYADTAMYHAKSVGRNNFQFYTDQLNQYATRHVQLEAGLKLAIQENELSLVYQPKYDIFTKKIVGFEALLRWNNPSLGFISPAEFIPLAEETGFINQIGHWAINQACNQLAQWHELGFRDVSIAVNLSARQLKADIISTIEVALAVSGLPASALELELTESMIMGNPQDSVAILSQLKSLGLTIAIDDFGTGYSSLSYLKRFPIDTLKIDREFVRDITEDPDDAAITSAIIALAHSLDLNVIAEGVETPEQLDFLLNEGCDQVQGFLLSKPLSAKDALALLKKS</sequence>
<dbReference type="NCBIfam" id="TIGR00254">
    <property type="entry name" value="GGDEF"/>
    <property type="match status" value="1"/>
</dbReference>
<feature type="domain" description="PAS" evidence="5">
    <location>
        <begin position="951"/>
        <end position="1022"/>
    </location>
</feature>
<dbReference type="InterPro" id="IPR043128">
    <property type="entry name" value="Rev_trsase/Diguanyl_cyclase"/>
</dbReference>
<accession>Q12IM7</accession>
<reference evidence="9 10" key="1">
    <citation type="submission" date="2006-03" db="EMBL/GenBank/DDBJ databases">
        <title>Complete sequence of Shewanella denitrificans OS217.</title>
        <authorList>
            <consortium name="US DOE Joint Genome Institute"/>
            <person name="Copeland A."/>
            <person name="Lucas S."/>
            <person name="Lapidus A."/>
            <person name="Barry K."/>
            <person name="Detter J.C."/>
            <person name="Glavina del Rio T."/>
            <person name="Hammon N."/>
            <person name="Israni S."/>
            <person name="Dalin E."/>
            <person name="Tice H."/>
            <person name="Pitluck S."/>
            <person name="Brettin T."/>
            <person name="Bruce D."/>
            <person name="Han C."/>
            <person name="Tapia R."/>
            <person name="Gilna P."/>
            <person name="Kiss H."/>
            <person name="Schmutz J."/>
            <person name="Larimer F."/>
            <person name="Land M."/>
            <person name="Hauser L."/>
            <person name="Kyrpides N."/>
            <person name="Lykidis A."/>
            <person name="Richardson P."/>
        </authorList>
    </citation>
    <scope>NUCLEOTIDE SEQUENCE [LARGE SCALE GENOMIC DNA]</scope>
    <source>
        <strain evidence="10">OS217 / ATCC BAA-1090 / DSM 15013</strain>
    </source>
</reference>
<evidence type="ECO:0000313" key="10">
    <source>
        <dbReference type="Proteomes" id="UP000001982"/>
    </source>
</evidence>
<dbReference type="STRING" id="318161.Sden_3424"/>
<dbReference type="Gene3D" id="2.130.10.10">
    <property type="entry name" value="YVTN repeat-like/Quinoprotein amine dehydrogenase"/>
    <property type="match status" value="3"/>
</dbReference>
<keyword evidence="10" id="KW-1185">Reference proteome</keyword>
<dbReference type="Pfam" id="PF00563">
    <property type="entry name" value="EAL"/>
    <property type="match status" value="1"/>
</dbReference>
<keyword evidence="3" id="KW-0973">c-di-GMP</keyword>
<dbReference type="InterPro" id="IPR011123">
    <property type="entry name" value="Y_Y_Y"/>
</dbReference>
<dbReference type="CDD" id="cd01949">
    <property type="entry name" value="GGDEF"/>
    <property type="match status" value="1"/>
</dbReference>
<dbReference type="PROSITE" id="PS50887">
    <property type="entry name" value="GGDEF"/>
    <property type="match status" value="1"/>
</dbReference>
<dbReference type="SMART" id="SM00267">
    <property type="entry name" value="GGDEF"/>
    <property type="match status" value="1"/>
</dbReference>
<comment type="catalytic activity">
    <reaction evidence="4">
        <text>3',3'-c-di-GMP + H2O = 5'-phosphoguanylyl(3'-&gt;5')guanosine + H(+)</text>
        <dbReference type="Rhea" id="RHEA:24902"/>
        <dbReference type="ChEBI" id="CHEBI:15377"/>
        <dbReference type="ChEBI" id="CHEBI:15378"/>
        <dbReference type="ChEBI" id="CHEBI:58754"/>
        <dbReference type="ChEBI" id="CHEBI:58805"/>
        <dbReference type="EC" id="3.1.4.52"/>
    </reaction>
    <physiologicalReaction direction="left-to-right" evidence="4">
        <dbReference type="Rhea" id="RHEA:24903"/>
    </physiologicalReaction>
</comment>
<dbReference type="InterPro" id="IPR001633">
    <property type="entry name" value="EAL_dom"/>
</dbReference>
<evidence type="ECO:0000256" key="3">
    <source>
        <dbReference type="ARBA" id="ARBA00022636"/>
    </source>
</evidence>
<gene>
    <name evidence="9" type="ordered locus">Sden_3424</name>
</gene>
<dbReference type="InterPro" id="IPR000014">
    <property type="entry name" value="PAS"/>
</dbReference>
<dbReference type="OrthoDB" id="9804951at2"/>
<dbReference type="CDD" id="cd01948">
    <property type="entry name" value="EAL"/>
    <property type="match status" value="1"/>
</dbReference>
<dbReference type="KEGG" id="sdn:Sden_3424"/>
<feature type="domain" description="PAC" evidence="6">
    <location>
        <begin position="901"/>
        <end position="954"/>
    </location>
</feature>
<evidence type="ECO:0000256" key="4">
    <source>
        <dbReference type="ARBA" id="ARBA00051114"/>
    </source>
</evidence>
<dbReference type="InterPro" id="IPR035965">
    <property type="entry name" value="PAS-like_dom_sf"/>
</dbReference>
<feature type="domain" description="PAC" evidence="6">
    <location>
        <begin position="1026"/>
        <end position="1076"/>
    </location>
</feature>
<dbReference type="NCBIfam" id="TIGR00229">
    <property type="entry name" value="sensory_box"/>
    <property type="match status" value="2"/>
</dbReference>
<dbReference type="EMBL" id="CP000302">
    <property type="protein sequence ID" value="ABE56699.1"/>
    <property type="molecule type" value="Genomic_DNA"/>
</dbReference>
<evidence type="ECO:0000256" key="1">
    <source>
        <dbReference type="ARBA" id="ARBA00001946"/>
    </source>
</evidence>
<proteinExistence type="predicted"/>
<dbReference type="EC" id="3.1.4.52" evidence="2"/>
<dbReference type="Gene3D" id="3.20.20.450">
    <property type="entry name" value="EAL domain"/>
    <property type="match status" value="1"/>
</dbReference>
<dbReference type="FunFam" id="3.30.70.270:FF:000001">
    <property type="entry name" value="Diguanylate cyclase domain protein"/>
    <property type="match status" value="1"/>
</dbReference>
<dbReference type="PROSITE" id="PS50883">
    <property type="entry name" value="EAL"/>
    <property type="match status" value="1"/>
</dbReference>
<dbReference type="InterPro" id="IPR011110">
    <property type="entry name" value="Reg_prop"/>
</dbReference>
<dbReference type="InterPro" id="IPR001610">
    <property type="entry name" value="PAC"/>
</dbReference>
<dbReference type="PROSITE" id="PS50112">
    <property type="entry name" value="PAS"/>
    <property type="match status" value="1"/>
</dbReference>
<dbReference type="InterPro" id="IPR000700">
    <property type="entry name" value="PAS-assoc_C"/>
</dbReference>
<dbReference type="SUPFAM" id="SSF55785">
    <property type="entry name" value="PYP-like sensor domain (PAS domain)"/>
    <property type="match status" value="2"/>
</dbReference>
<dbReference type="Proteomes" id="UP000001982">
    <property type="component" value="Chromosome"/>
</dbReference>
<dbReference type="GO" id="GO:0071732">
    <property type="term" value="P:cellular response to nitric oxide"/>
    <property type="evidence" value="ECO:0007669"/>
    <property type="project" value="UniProtKB-ARBA"/>
</dbReference>
<evidence type="ECO:0000259" key="7">
    <source>
        <dbReference type="PROSITE" id="PS50883"/>
    </source>
</evidence>
<dbReference type="InterPro" id="IPR029787">
    <property type="entry name" value="Nucleotide_cyclase"/>
</dbReference>
<organism evidence="9 10">
    <name type="scientific">Shewanella denitrificans (strain OS217 / ATCC BAA-1090 / DSM 15013)</name>
    <dbReference type="NCBI Taxonomy" id="318161"/>
    <lineage>
        <taxon>Bacteria</taxon>
        <taxon>Pseudomonadati</taxon>
        <taxon>Pseudomonadota</taxon>
        <taxon>Gammaproteobacteria</taxon>
        <taxon>Alteromonadales</taxon>
        <taxon>Shewanellaceae</taxon>
        <taxon>Shewanella</taxon>
    </lineage>
</organism>
<dbReference type="Gene3D" id="3.30.70.270">
    <property type="match status" value="1"/>
</dbReference>
<dbReference type="FunFam" id="3.20.20.450:FF:000001">
    <property type="entry name" value="Cyclic di-GMP phosphodiesterase yahA"/>
    <property type="match status" value="1"/>
</dbReference>